<keyword evidence="3" id="KW-0862">Zinc</keyword>
<dbReference type="GO" id="GO:0036205">
    <property type="term" value="P:histone catabolic process"/>
    <property type="evidence" value="ECO:0007669"/>
    <property type="project" value="TreeGrafter"/>
</dbReference>
<feature type="domain" description="BAH" evidence="7">
    <location>
        <begin position="1"/>
        <end position="101"/>
    </location>
</feature>
<dbReference type="InterPro" id="IPR043151">
    <property type="entry name" value="BAH_sf"/>
</dbReference>
<dbReference type="InterPro" id="IPR017884">
    <property type="entry name" value="SANT_dom"/>
</dbReference>
<dbReference type="SMART" id="SM00401">
    <property type="entry name" value="ZnF_GATA"/>
    <property type="match status" value="1"/>
</dbReference>
<dbReference type="Pfam" id="PF13832">
    <property type="entry name" value="zf-HC5HC2H_2"/>
    <property type="match status" value="1"/>
</dbReference>
<dbReference type="InterPro" id="IPR000679">
    <property type="entry name" value="Znf_GATA"/>
</dbReference>
<accession>A0A0D7A4W4</accession>
<feature type="compositionally biased region" description="Basic and acidic residues" evidence="5">
    <location>
        <begin position="195"/>
        <end position="209"/>
    </location>
</feature>
<dbReference type="InterPro" id="IPR019787">
    <property type="entry name" value="Znf_PHD-finger"/>
</dbReference>
<proteinExistence type="predicted"/>
<dbReference type="PROSITE" id="PS51293">
    <property type="entry name" value="SANT"/>
    <property type="match status" value="1"/>
</dbReference>
<dbReference type="SUPFAM" id="SSF57716">
    <property type="entry name" value="Glucocorticoid receptor-like (DNA-binding domain)"/>
    <property type="match status" value="1"/>
</dbReference>
<dbReference type="Pfam" id="PF01426">
    <property type="entry name" value="BAH"/>
    <property type="match status" value="1"/>
</dbReference>
<keyword evidence="11" id="KW-1185">Reference proteome</keyword>
<evidence type="ECO:0000259" key="7">
    <source>
        <dbReference type="PROSITE" id="PS51038"/>
    </source>
</evidence>
<evidence type="ECO:0000259" key="6">
    <source>
        <dbReference type="PROSITE" id="PS50016"/>
    </source>
</evidence>
<feature type="compositionally biased region" description="Basic and acidic residues" evidence="5">
    <location>
        <begin position="530"/>
        <end position="544"/>
    </location>
</feature>
<dbReference type="CDD" id="cd15571">
    <property type="entry name" value="ePHD"/>
    <property type="match status" value="1"/>
</dbReference>
<evidence type="ECO:0000256" key="5">
    <source>
        <dbReference type="SAM" id="MobiDB-lite"/>
    </source>
</evidence>
<reference evidence="10 11" key="1">
    <citation type="journal article" date="2015" name="Fungal Genet. Biol.">
        <title>Evolution of novel wood decay mechanisms in Agaricales revealed by the genome sequences of Fistulina hepatica and Cylindrobasidium torrendii.</title>
        <authorList>
            <person name="Floudas D."/>
            <person name="Held B.W."/>
            <person name="Riley R."/>
            <person name="Nagy L.G."/>
            <person name="Koehler G."/>
            <person name="Ransdell A.S."/>
            <person name="Younus H."/>
            <person name="Chow J."/>
            <person name="Chiniquy J."/>
            <person name="Lipzen A."/>
            <person name="Tritt A."/>
            <person name="Sun H."/>
            <person name="Haridas S."/>
            <person name="LaButti K."/>
            <person name="Ohm R.A."/>
            <person name="Kues U."/>
            <person name="Blanchette R.A."/>
            <person name="Grigoriev I.V."/>
            <person name="Minto R.E."/>
            <person name="Hibbett D.S."/>
        </authorList>
    </citation>
    <scope>NUCLEOTIDE SEQUENCE [LARGE SCALE GENOMIC DNA]</scope>
    <source>
        <strain evidence="10 11">ATCC 64428</strain>
    </source>
</reference>
<dbReference type="PANTHER" id="PTHR47672">
    <property type="entry name" value="E3 UBIQUITIN-PROTEIN LIGASE SNT2"/>
    <property type="match status" value="1"/>
</dbReference>
<dbReference type="OrthoDB" id="336088at2759"/>
<feature type="region of interest" description="Disordered" evidence="5">
    <location>
        <begin position="900"/>
        <end position="920"/>
    </location>
</feature>
<feature type="domain" description="PHD-type" evidence="9">
    <location>
        <begin position="621"/>
        <end position="756"/>
    </location>
</feature>
<dbReference type="GO" id="GO:0006355">
    <property type="term" value="P:regulation of DNA-templated transcription"/>
    <property type="evidence" value="ECO:0007669"/>
    <property type="project" value="InterPro"/>
</dbReference>
<dbReference type="PROSITE" id="PS50016">
    <property type="entry name" value="ZF_PHD_2"/>
    <property type="match status" value="1"/>
</dbReference>
<dbReference type="PANTHER" id="PTHR47672:SF1">
    <property type="entry name" value="E3 UBIQUITIN-PROTEIN LIGASE SNT2"/>
    <property type="match status" value="1"/>
</dbReference>
<dbReference type="InterPro" id="IPR034732">
    <property type="entry name" value="EPHD"/>
</dbReference>
<dbReference type="GO" id="GO:0008270">
    <property type="term" value="F:zinc ion binding"/>
    <property type="evidence" value="ECO:0007669"/>
    <property type="project" value="UniProtKB-KW"/>
</dbReference>
<dbReference type="InterPro" id="IPR001025">
    <property type="entry name" value="BAH_dom"/>
</dbReference>
<organism evidence="10 11">
    <name type="scientific">Fistulina hepatica ATCC 64428</name>
    <dbReference type="NCBI Taxonomy" id="1128425"/>
    <lineage>
        <taxon>Eukaryota</taxon>
        <taxon>Fungi</taxon>
        <taxon>Dikarya</taxon>
        <taxon>Basidiomycota</taxon>
        <taxon>Agaricomycotina</taxon>
        <taxon>Agaricomycetes</taxon>
        <taxon>Agaricomycetidae</taxon>
        <taxon>Agaricales</taxon>
        <taxon>Fistulinaceae</taxon>
        <taxon>Fistulina</taxon>
    </lineage>
</organism>
<evidence type="ECO:0000256" key="3">
    <source>
        <dbReference type="ARBA" id="ARBA00022833"/>
    </source>
</evidence>
<dbReference type="Gene3D" id="1.10.10.60">
    <property type="entry name" value="Homeodomain-like"/>
    <property type="match status" value="1"/>
</dbReference>
<dbReference type="GO" id="GO:0004842">
    <property type="term" value="F:ubiquitin-protein transferase activity"/>
    <property type="evidence" value="ECO:0007669"/>
    <property type="project" value="TreeGrafter"/>
</dbReference>
<dbReference type="Pfam" id="PF00628">
    <property type="entry name" value="PHD"/>
    <property type="match status" value="1"/>
</dbReference>
<dbReference type="Gene3D" id="3.30.50.10">
    <property type="entry name" value="Erythroid Transcription Factor GATA-1, subunit A"/>
    <property type="match status" value="1"/>
</dbReference>
<dbReference type="GO" id="GO:0048189">
    <property type="term" value="C:Lid2 complex"/>
    <property type="evidence" value="ECO:0007669"/>
    <property type="project" value="TreeGrafter"/>
</dbReference>
<feature type="region of interest" description="Disordered" evidence="5">
    <location>
        <begin position="195"/>
        <end position="224"/>
    </location>
</feature>
<dbReference type="PROSITE" id="PS51805">
    <property type="entry name" value="EPHD"/>
    <property type="match status" value="1"/>
</dbReference>
<dbReference type="CDD" id="cd00167">
    <property type="entry name" value="SANT"/>
    <property type="match status" value="1"/>
</dbReference>
<dbReference type="EMBL" id="KN882063">
    <property type="protein sequence ID" value="KIY44946.1"/>
    <property type="molecule type" value="Genomic_DNA"/>
</dbReference>
<dbReference type="Gene3D" id="2.30.30.490">
    <property type="match status" value="1"/>
</dbReference>
<gene>
    <name evidence="10" type="ORF">FISHEDRAFT_50335</name>
</gene>
<evidence type="ECO:0000259" key="9">
    <source>
        <dbReference type="PROSITE" id="PS51805"/>
    </source>
</evidence>
<feature type="region of interest" description="Disordered" evidence="5">
    <location>
        <begin position="530"/>
        <end position="549"/>
    </location>
</feature>
<dbReference type="SUPFAM" id="SSF46689">
    <property type="entry name" value="Homeodomain-like"/>
    <property type="match status" value="1"/>
</dbReference>
<evidence type="ECO:0008006" key="12">
    <source>
        <dbReference type="Google" id="ProtNLM"/>
    </source>
</evidence>
<evidence type="ECO:0000313" key="11">
    <source>
        <dbReference type="Proteomes" id="UP000054144"/>
    </source>
</evidence>
<sequence length="920" mass="104741">MAFLGPENAPRGNGDELYMYTRVRLAWYYRPSDVSDRPVADSRLLLAAIYSEVCDINQIRGKCYVLHRDKIADLAGWKRRPDRFYFTRLFDPYIKKEFEVIQSADVHNLPDHIRETLVSRYEYVVAEKEVIPDLTDNLRLCHTCNTWCAHQESVKCDRCKMYFHMDCVVPPVLAKPAKGYGWTCAPCTNKHAQEVVSHDVRHPQEDKSKSNGRPRGRPRKDRVYAGREEEIPIKHCKMWPFRYFGLYTVAEDTVDPDDLIFPRTATRVGPRYQANVAVSRAAAPPPGIFFLLRLPRHHVTFYNSVEERGGDATTEVLSIVNTLSPAKFEEWKRKLTRDVKLLSSVDWLTEVMHRISDAITAGQSLSSVKMKSPIRVEKWKKRDNLVLDKDWTQDEILAFEDAIAEHGAELWQVQEMVGTRSMPEVVRFYGHWKAAKLGEENHRKRLEDQSEKIPFRFGDSVSAARGQKVGLDEDEGSIITQSSRPISCGACRTHTSKVWWRAPRGLPTSALCDDCGLNWRKYADLSIRPPREESKSRDSEKREGTPLTGPLIKRIKVPPVLHVCRCMACEKPGIIGKVLECKKCHFKAHAGIIGAIVEPSQIELWLCEICNNEQTEEYNLNPYCALCPRPKDEADHSIEQTPMSGPAPDSYLRACKPTEGQCWAHVICAMFLPEVTFTDPIHLRLVEGISGVPQYRWLEHCTLCNEPGGAVVRCADCPRHFHVSCAWKHKYKFGFDVQPVKGSRRDTTKVVTFKGESGCMNPIISCKEHQSTRRNIYEICDTDGDGGMTAFQVYCTNYKVSPVEEAHHLLRKARRLDRIMNIRPDGAHLPPEPIVDIECAKCQVHWSPMFHPHRNTDTGAQQMLCHKCYWFEVPSESVVTAEAHSNGTLALETTTNGISINGRSEQADNTDSAKLVDNQQ</sequence>
<dbReference type="InterPro" id="IPR029617">
    <property type="entry name" value="Snt2"/>
</dbReference>
<dbReference type="SMART" id="SM00249">
    <property type="entry name" value="PHD"/>
    <property type="match status" value="3"/>
</dbReference>
<dbReference type="Proteomes" id="UP000054144">
    <property type="component" value="Unassembled WGS sequence"/>
</dbReference>
<keyword evidence="1" id="KW-0479">Metal-binding</keyword>
<dbReference type="Gene3D" id="3.30.40.10">
    <property type="entry name" value="Zinc/RING finger domain, C3HC4 (zinc finger)"/>
    <property type="match status" value="2"/>
</dbReference>
<dbReference type="SUPFAM" id="SSF57903">
    <property type="entry name" value="FYVE/PHD zinc finger"/>
    <property type="match status" value="1"/>
</dbReference>
<dbReference type="PROSITE" id="PS51038">
    <property type="entry name" value="BAH"/>
    <property type="match status" value="1"/>
</dbReference>
<feature type="compositionally biased region" description="Basic residues" evidence="5">
    <location>
        <begin position="210"/>
        <end position="220"/>
    </location>
</feature>
<evidence type="ECO:0000259" key="8">
    <source>
        <dbReference type="PROSITE" id="PS51293"/>
    </source>
</evidence>
<evidence type="ECO:0000256" key="4">
    <source>
        <dbReference type="PROSITE-ProRule" id="PRU00146"/>
    </source>
</evidence>
<dbReference type="InterPro" id="IPR013083">
    <property type="entry name" value="Znf_RING/FYVE/PHD"/>
</dbReference>
<evidence type="ECO:0000256" key="1">
    <source>
        <dbReference type="ARBA" id="ARBA00022723"/>
    </source>
</evidence>
<dbReference type="InterPro" id="IPR011011">
    <property type="entry name" value="Znf_FYVE_PHD"/>
</dbReference>
<protein>
    <recommendedName>
        <fullName evidence="12">BAH-domain-containing protein</fullName>
    </recommendedName>
</protein>
<dbReference type="GO" id="GO:0043565">
    <property type="term" value="F:sequence-specific DNA binding"/>
    <property type="evidence" value="ECO:0007669"/>
    <property type="project" value="InterPro"/>
</dbReference>
<name>A0A0D7A4W4_9AGAR</name>
<keyword evidence="2 4" id="KW-0863">Zinc-finger</keyword>
<dbReference type="AlphaFoldDB" id="A0A0D7A4W4"/>
<dbReference type="CDD" id="cd15497">
    <property type="entry name" value="PHD1_Snt2p_like"/>
    <property type="match status" value="1"/>
</dbReference>
<dbReference type="InterPro" id="IPR009057">
    <property type="entry name" value="Homeodomain-like_sf"/>
</dbReference>
<feature type="domain" description="PHD-type" evidence="6">
    <location>
        <begin position="138"/>
        <end position="190"/>
    </location>
</feature>
<evidence type="ECO:0000313" key="10">
    <source>
        <dbReference type="EMBL" id="KIY44946.1"/>
    </source>
</evidence>
<dbReference type="InterPro" id="IPR001005">
    <property type="entry name" value="SANT/Myb"/>
</dbReference>
<dbReference type="InterPro" id="IPR013088">
    <property type="entry name" value="Znf_NHR/GATA"/>
</dbReference>
<dbReference type="GO" id="GO:0003682">
    <property type="term" value="F:chromatin binding"/>
    <property type="evidence" value="ECO:0007669"/>
    <property type="project" value="InterPro"/>
</dbReference>
<evidence type="ECO:0000256" key="2">
    <source>
        <dbReference type="ARBA" id="ARBA00022771"/>
    </source>
</evidence>
<dbReference type="InterPro" id="IPR001965">
    <property type="entry name" value="Znf_PHD"/>
</dbReference>
<feature type="domain" description="SANT" evidence="8">
    <location>
        <begin position="386"/>
        <end position="437"/>
    </location>
</feature>